<comment type="caution">
    <text evidence="1">The sequence shown here is derived from an EMBL/GenBank/DDBJ whole genome shotgun (WGS) entry which is preliminary data.</text>
</comment>
<organism evidence="1 2">
    <name type="scientific">Labrys okinawensis</name>
    <dbReference type="NCBI Taxonomy" id="346911"/>
    <lineage>
        <taxon>Bacteria</taxon>
        <taxon>Pseudomonadati</taxon>
        <taxon>Pseudomonadota</taxon>
        <taxon>Alphaproteobacteria</taxon>
        <taxon>Hyphomicrobiales</taxon>
        <taxon>Xanthobacteraceae</taxon>
        <taxon>Labrys</taxon>
    </lineage>
</organism>
<evidence type="ECO:0000313" key="2">
    <source>
        <dbReference type="Proteomes" id="UP000237682"/>
    </source>
</evidence>
<keyword evidence="2" id="KW-1185">Reference proteome</keyword>
<gene>
    <name evidence="1" type="ORF">C5L14_23280</name>
</gene>
<name>A0A2S9Q7N9_9HYPH</name>
<sequence>MGEADEAIIEKLDVQLQAKIAPTSDVKKVTALINHIKGALENISFENLNLELVDDAGHSVDSTGTIAIDALDDGDMRYCKTISMPGIGPELTECHAKIFVPIQKFAMKCLNKPEYWK</sequence>
<dbReference type="Proteomes" id="UP000237682">
    <property type="component" value="Unassembled WGS sequence"/>
</dbReference>
<protein>
    <submittedName>
        <fullName evidence="1">Uncharacterized protein</fullName>
    </submittedName>
</protein>
<proteinExistence type="predicted"/>
<reference evidence="1 2" key="1">
    <citation type="submission" date="2018-02" db="EMBL/GenBank/DDBJ databases">
        <title>Whole genome sequencing of endophytic bacterium.</title>
        <authorList>
            <person name="Eedara R."/>
            <person name="Podile A.R."/>
        </authorList>
    </citation>
    <scope>NUCLEOTIDE SEQUENCE [LARGE SCALE GENOMIC DNA]</scope>
    <source>
        <strain evidence="1 2">RP1T</strain>
    </source>
</reference>
<dbReference type="AlphaFoldDB" id="A0A2S9Q7N9"/>
<evidence type="ECO:0000313" key="1">
    <source>
        <dbReference type="EMBL" id="PRH85366.1"/>
    </source>
</evidence>
<accession>A0A2S9Q7N9</accession>
<dbReference type="EMBL" id="PUEJ01000009">
    <property type="protein sequence ID" value="PRH85366.1"/>
    <property type="molecule type" value="Genomic_DNA"/>
</dbReference>